<name>A0A0V0GTE0_SOLCH</name>
<feature type="compositionally biased region" description="Polar residues" evidence="1">
    <location>
        <begin position="37"/>
        <end position="52"/>
    </location>
</feature>
<organism evidence="2">
    <name type="scientific">Solanum chacoense</name>
    <name type="common">Chaco potato</name>
    <dbReference type="NCBI Taxonomy" id="4108"/>
    <lineage>
        <taxon>Eukaryota</taxon>
        <taxon>Viridiplantae</taxon>
        <taxon>Streptophyta</taxon>
        <taxon>Embryophyta</taxon>
        <taxon>Tracheophyta</taxon>
        <taxon>Spermatophyta</taxon>
        <taxon>Magnoliopsida</taxon>
        <taxon>eudicotyledons</taxon>
        <taxon>Gunneridae</taxon>
        <taxon>Pentapetalae</taxon>
        <taxon>asterids</taxon>
        <taxon>lamiids</taxon>
        <taxon>Solanales</taxon>
        <taxon>Solanaceae</taxon>
        <taxon>Solanoideae</taxon>
        <taxon>Solaneae</taxon>
        <taxon>Solanum</taxon>
    </lineage>
</organism>
<feature type="compositionally biased region" description="Polar residues" evidence="1">
    <location>
        <begin position="8"/>
        <end position="18"/>
    </location>
</feature>
<evidence type="ECO:0000256" key="1">
    <source>
        <dbReference type="SAM" id="MobiDB-lite"/>
    </source>
</evidence>
<reference evidence="2" key="1">
    <citation type="submission" date="2015-12" db="EMBL/GenBank/DDBJ databases">
        <title>Gene expression during late stages of embryo sac development: a critical building block for successful pollen-pistil interactions.</title>
        <authorList>
            <person name="Liu Y."/>
            <person name="Joly V."/>
            <person name="Sabar M."/>
            <person name="Matton D.P."/>
        </authorList>
    </citation>
    <scope>NUCLEOTIDE SEQUENCE</scope>
</reference>
<protein>
    <submittedName>
        <fullName evidence="2">Putative ovule protein</fullName>
    </submittedName>
</protein>
<dbReference type="EMBL" id="GEDG01031768">
    <property type="protein sequence ID" value="JAP11194.1"/>
    <property type="molecule type" value="Transcribed_RNA"/>
</dbReference>
<accession>A0A0V0GTE0</accession>
<sequence length="79" mass="8608">MKGWGKASSANWGQSNGDSVPPDSILTKRKRSEETRGGTSSAQWLGKSNTKSWPKRKHNSKYAPKAKWSKMQTGGRGGS</sequence>
<dbReference type="AlphaFoldDB" id="A0A0V0GTE0"/>
<proteinExistence type="predicted"/>
<feature type="region of interest" description="Disordered" evidence="1">
    <location>
        <begin position="1"/>
        <end position="79"/>
    </location>
</feature>
<evidence type="ECO:0000313" key="2">
    <source>
        <dbReference type="EMBL" id="JAP11194.1"/>
    </source>
</evidence>